<dbReference type="EMBL" id="JBHFNQ010000065">
    <property type="protein sequence ID" value="MFB2876995.1"/>
    <property type="molecule type" value="Genomic_DNA"/>
</dbReference>
<sequence length="554" mass="63045">MKFSRHYLSLAIALAIATTLRFWNLELKPLWLDEVITALFSLGKTYENIPLDLLLPVTSFRDIFTLNPATNCPTIAQNIIKYSTHPPVFFCLMHAWVEIVLNSPVKHSLVWVLRSLPALFGVSAIVSIYYLNRIAFSKKAGLVSAAVMAVSPFAVYLSQEARHYTLPLFLITLSLITLIQIQQDIFRLQRRLLVWLTWVIINSIGLYVHYFFVLVIFAEIATILVLLYQAKPKVKYLLISASFSLLPFLLFLPWLSILFGHSNRSETDWISQPEHLIPFAQTLLGWLLMVIILPVESQPLWLAIPAGILMLTFGIWLGWQVIQGMRQIWQNPQTHLATLTLGSFTIFVLLEFLAIIYILGKDITVAPRYNFVYYPSFCALLAASLVARDGEKKRSTINYLILAGLISSIFVVNGLAFEKPYNPQRVAKNMLQERSIPLMVVMAYKDTQDIALGLSFALGIDKFQPKLCQNNNETCPKFAFLSATYGYQTVWESIAKLPKPSKIPLNLWVVAPGLKRDNYPEKLAISPQTNCTKDLSAFYRIGVPYQKYKCHWLN</sequence>
<evidence type="ECO:0000259" key="9">
    <source>
        <dbReference type="Pfam" id="PF13231"/>
    </source>
</evidence>
<dbReference type="GO" id="GO:0016757">
    <property type="term" value="F:glycosyltransferase activity"/>
    <property type="evidence" value="ECO:0007669"/>
    <property type="project" value="UniProtKB-KW"/>
</dbReference>
<evidence type="ECO:0000256" key="6">
    <source>
        <dbReference type="ARBA" id="ARBA00022989"/>
    </source>
</evidence>
<comment type="subcellular location">
    <subcellularLocation>
        <location evidence="1">Cell membrane</location>
        <topology evidence="1">Multi-pass membrane protein</topology>
    </subcellularLocation>
</comment>
<keyword evidence="3 10" id="KW-0328">Glycosyltransferase</keyword>
<accession>A0ABV4X2I6</accession>
<evidence type="ECO:0000313" key="10">
    <source>
        <dbReference type="EMBL" id="MFB2876995.1"/>
    </source>
</evidence>
<evidence type="ECO:0000256" key="7">
    <source>
        <dbReference type="ARBA" id="ARBA00023136"/>
    </source>
</evidence>
<evidence type="ECO:0000256" key="3">
    <source>
        <dbReference type="ARBA" id="ARBA00022676"/>
    </source>
</evidence>
<keyword evidence="11" id="KW-1185">Reference proteome</keyword>
<feature type="transmembrane region" description="Helical" evidence="8">
    <location>
        <begin position="193"/>
        <end position="224"/>
    </location>
</feature>
<evidence type="ECO:0000256" key="2">
    <source>
        <dbReference type="ARBA" id="ARBA00022475"/>
    </source>
</evidence>
<dbReference type="PANTHER" id="PTHR33908:SF3">
    <property type="entry name" value="UNDECAPRENYL PHOSPHATE-ALPHA-4-AMINO-4-DEOXY-L-ARABINOSE ARABINOSYL TRANSFERASE"/>
    <property type="match status" value="1"/>
</dbReference>
<name>A0ABV4X2I6_9CYAN</name>
<evidence type="ECO:0000313" key="11">
    <source>
        <dbReference type="Proteomes" id="UP001576774"/>
    </source>
</evidence>
<keyword evidence="4 10" id="KW-0808">Transferase</keyword>
<feature type="transmembrane region" description="Helical" evidence="8">
    <location>
        <begin position="301"/>
        <end position="322"/>
    </location>
</feature>
<feature type="transmembrane region" description="Helical" evidence="8">
    <location>
        <begin position="276"/>
        <end position="295"/>
    </location>
</feature>
<keyword evidence="6 8" id="KW-1133">Transmembrane helix</keyword>
<dbReference type="PANTHER" id="PTHR33908">
    <property type="entry name" value="MANNOSYLTRANSFERASE YKCB-RELATED"/>
    <property type="match status" value="1"/>
</dbReference>
<feature type="transmembrane region" description="Helical" evidence="8">
    <location>
        <begin position="399"/>
        <end position="417"/>
    </location>
</feature>
<evidence type="ECO:0000256" key="8">
    <source>
        <dbReference type="SAM" id="Phobius"/>
    </source>
</evidence>
<evidence type="ECO:0000256" key="1">
    <source>
        <dbReference type="ARBA" id="ARBA00004651"/>
    </source>
</evidence>
<feature type="transmembrane region" description="Helical" evidence="8">
    <location>
        <begin position="371"/>
        <end position="387"/>
    </location>
</feature>
<feature type="transmembrane region" description="Helical" evidence="8">
    <location>
        <begin position="111"/>
        <end position="131"/>
    </location>
</feature>
<dbReference type="EC" id="2.4.-.-" evidence="10"/>
<dbReference type="InterPro" id="IPR050297">
    <property type="entry name" value="LipidA_mod_glycosyltrf_83"/>
</dbReference>
<feature type="transmembrane region" description="Helical" evidence="8">
    <location>
        <begin position="334"/>
        <end position="359"/>
    </location>
</feature>
<gene>
    <name evidence="10" type="ORF">ACE1CC_08870</name>
</gene>
<feature type="transmembrane region" description="Helical" evidence="8">
    <location>
        <begin position="236"/>
        <end position="255"/>
    </location>
</feature>
<organism evidence="10 11">
    <name type="scientific">Floridaenema aerugineum BLCC-F46</name>
    <dbReference type="NCBI Taxonomy" id="3153654"/>
    <lineage>
        <taxon>Bacteria</taxon>
        <taxon>Bacillati</taxon>
        <taxon>Cyanobacteriota</taxon>
        <taxon>Cyanophyceae</taxon>
        <taxon>Oscillatoriophycideae</taxon>
        <taxon>Aerosakkonematales</taxon>
        <taxon>Aerosakkonemataceae</taxon>
        <taxon>Floridanema</taxon>
        <taxon>Floridanema aerugineum</taxon>
    </lineage>
</organism>
<feature type="domain" description="Glycosyltransferase RgtA/B/C/D-like" evidence="9">
    <location>
        <begin position="85"/>
        <end position="256"/>
    </location>
</feature>
<dbReference type="Proteomes" id="UP001576774">
    <property type="component" value="Unassembled WGS sequence"/>
</dbReference>
<feature type="transmembrane region" description="Helical" evidence="8">
    <location>
        <begin position="164"/>
        <end position="181"/>
    </location>
</feature>
<reference evidence="10 11" key="1">
    <citation type="submission" date="2024-09" db="EMBL/GenBank/DDBJ databases">
        <title>Floridaenema gen nov. (Aerosakkonemataceae, Aerosakkonematales ord. nov., Cyanobacteria) from benthic tropical and subtropical fresh waters, with the description of four new species.</title>
        <authorList>
            <person name="Moretto J.A."/>
            <person name="Berthold D.E."/>
            <person name="Lefler F.W."/>
            <person name="Huang I.-S."/>
            <person name="Laughinghouse H. IV."/>
        </authorList>
    </citation>
    <scope>NUCLEOTIDE SEQUENCE [LARGE SCALE GENOMIC DNA]</scope>
    <source>
        <strain evidence="10 11">BLCC-F46</strain>
    </source>
</reference>
<dbReference type="RefSeq" id="WP_413270108.1">
    <property type="nucleotide sequence ID" value="NZ_JBHFNQ010000065.1"/>
</dbReference>
<protein>
    <submittedName>
        <fullName evidence="10">Glycosyltransferase family 39 protein</fullName>
        <ecNumber evidence="10">2.4.-.-</ecNumber>
    </submittedName>
</protein>
<evidence type="ECO:0000256" key="4">
    <source>
        <dbReference type="ARBA" id="ARBA00022679"/>
    </source>
</evidence>
<evidence type="ECO:0000256" key="5">
    <source>
        <dbReference type="ARBA" id="ARBA00022692"/>
    </source>
</evidence>
<keyword evidence="5 8" id="KW-0812">Transmembrane</keyword>
<proteinExistence type="predicted"/>
<comment type="caution">
    <text evidence="10">The sequence shown here is derived from an EMBL/GenBank/DDBJ whole genome shotgun (WGS) entry which is preliminary data.</text>
</comment>
<feature type="transmembrane region" description="Helical" evidence="8">
    <location>
        <begin position="7"/>
        <end position="23"/>
    </location>
</feature>
<dbReference type="Pfam" id="PF13231">
    <property type="entry name" value="PMT_2"/>
    <property type="match status" value="1"/>
</dbReference>
<dbReference type="InterPro" id="IPR038731">
    <property type="entry name" value="RgtA/B/C-like"/>
</dbReference>
<keyword evidence="2" id="KW-1003">Cell membrane</keyword>
<keyword evidence="7 8" id="KW-0472">Membrane</keyword>